<dbReference type="AlphaFoldDB" id="A0A6S7IHG8"/>
<dbReference type="EMBL" id="CACRXK020008865">
    <property type="protein sequence ID" value="CAB4015840.1"/>
    <property type="molecule type" value="Genomic_DNA"/>
</dbReference>
<reference evidence="1" key="1">
    <citation type="submission" date="2020-04" db="EMBL/GenBank/DDBJ databases">
        <authorList>
            <person name="Alioto T."/>
            <person name="Alioto T."/>
            <person name="Gomez Garrido J."/>
        </authorList>
    </citation>
    <scope>NUCLEOTIDE SEQUENCE</scope>
    <source>
        <strain evidence="1">A484AB</strain>
    </source>
</reference>
<sequence length="124" mass="14013">MSGIFGGAEGKRTEGNNTTTIRNRPSFASEYGVKLEFSEKPVYKHAPCQTFNGKEAAPVRDEVEKLLDKGVIVGSSHEPDKFISNIFLRKKDGTYRMILNLKQLNEFIVYRHFKMDSLQAATEP</sequence>
<keyword evidence="2" id="KW-1185">Reference proteome</keyword>
<accession>A0A6S7IHG8</accession>
<organism evidence="1 2">
    <name type="scientific">Paramuricea clavata</name>
    <name type="common">Red gorgonian</name>
    <name type="synonym">Violescent sea-whip</name>
    <dbReference type="NCBI Taxonomy" id="317549"/>
    <lineage>
        <taxon>Eukaryota</taxon>
        <taxon>Metazoa</taxon>
        <taxon>Cnidaria</taxon>
        <taxon>Anthozoa</taxon>
        <taxon>Octocorallia</taxon>
        <taxon>Malacalcyonacea</taxon>
        <taxon>Plexauridae</taxon>
        <taxon>Paramuricea</taxon>
    </lineage>
</organism>
<gene>
    <name evidence="1" type="ORF">PACLA_8A062685</name>
</gene>
<comment type="caution">
    <text evidence="1">The sequence shown here is derived from an EMBL/GenBank/DDBJ whole genome shotgun (WGS) entry which is preliminary data.</text>
</comment>
<dbReference type="InterPro" id="IPR043502">
    <property type="entry name" value="DNA/RNA_pol_sf"/>
</dbReference>
<dbReference type="Proteomes" id="UP001152795">
    <property type="component" value="Unassembled WGS sequence"/>
</dbReference>
<evidence type="ECO:0000313" key="1">
    <source>
        <dbReference type="EMBL" id="CAB4015840.1"/>
    </source>
</evidence>
<dbReference type="OrthoDB" id="7698392at2759"/>
<proteinExistence type="predicted"/>
<name>A0A6S7IHG8_PARCT</name>
<dbReference type="SUPFAM" id="SSF56672">
    <property type="entry name" value="DNA/RNA polymerases"/>
    <property type="match status" value="1"/>
</dbReference>
<evidence type="ECO:0000313" key="2">
    <source>
        <dbReference type="Proteomes" id="UP001152795"/>
    </source>
</evidence>
<dbReference type="Gene3D" id="3.10.10.10">
    <property type="entry name" value="HIV Type 1 Reverse Transcriptase, subunit A, domain 1"/>
    <property type="match status" value="1"/>
</dbReference>
<protein>
    <submittedName>
        <fullName evidence="1">Uncharacterized protein</fullName>
    </submittedName>
</protein>